<dbReference type="GO" id="GO:0047632">
    <property type="term" value="F:agmatine deiminase activity"/>
    <property type="evidence" value="ECO:0007669"/>
    <property type="project" value="UniProtKB-UniRule"/>
</dbReference>
<evidence type="ECO:0000313" key="3">
    <source>
        <dbReference type="EMBL" id="PPK83367.1"/>
    </source>
</evidence>
<evidence type="ECO:0000256" key="2">
    <source>
        <dbReference type="HAMAP-Rule" id="MF_01841"/>
    </source>
</evidence>
<comment type="similarity">
    <text evidence="2">Belongs to the agmatine deiminase family.</text>
</comment>
<dbReference type="EMBL" id="PTJA01000001">
    <property type="protein sequence ID" value="PPK83367.1"/>
    <property type="molecule type" value="Genomic_DNA"/>
</dbReference>
<dbReference type="Proteomes" id="UP000237749">
    <property type="component" value="Unassembled WGS sequence"/>
</dbReference>
<gene>
    <name evidence="2" type="primary">aguA</name>
    <name evidence="3" type="ORF">BXY41_101430</name>
</gene>
<dbReference type="AlphaFoldDB" id="A0A2S6HYX6"/>
<dbReference type="OrthoDB" id="9808013at2"/>
<comment type="catalytic activity">
    <reaction evidence="2">
        <text>agmatine + H2O = N-carbamoylputrescine + NH4(+)</text>
        <dbReference type="Rhea" id="RHEA:18037"/>
        <dbReference type="ChEBI" id="CHEBI:15377"/>
        <dbReference type="ChEBI" id="CHEBI:28938"/>
        <dbReference type="ChEBI" id="CHEBI:58145"/>
        <dbReference type="ChEBI" id="CHEBI:58318"/>
        <dbReference type="EC" id="3.5.3.12"/>
    </reaction>
</comment>
<dbReference type="RefSeq" id="WP_104434082.1">
    <property type="nucleotide sequence ID" value="NZ_PTJA01000001.1"/>
</dbReference>
<dbReference type="SUPFAM" id="SSF55909">
    <property type="entry name" value="Pentein"/>
    <property type="match status" value="1"/>
</dbReference>
<evidence type="ECO:0000256" key="1">
    <source>
        <dbReference type="ARBA" id="ARBA00022801"/>
    </source>
</evidence>
<dbReference type="EC" id="3.5.3.12" evidence="2"/>
<dbReference type="Pfam" id="PF04371">
    <property type="entry name" value="PAD_porph"/>
    <property type="match status" value="1"/>
</dbReference>
<dbReference type="GO" id="GO:0004668">
    <property type="term" value="F:protein-arginine deiminase activity"/>
    <property type="evidence" value="ECO:0007669"/>
    <property type="project" value="InterPro"/>
</dbReference>
<dbReference type="HAMAP" id="MF_01841">
    <property type="entry name" value="Agmatine_deimin"/>
    <property type="match status" value="1"/>
</dbReference>
<dbReference type="NCBIfam" id="NF010070">
    <property type="entry name" value="PRK13551.1"/>
    <property type="match status" value="1"/>
</dbReference>
<comment type="caution">
    <text evidence="3">The sequence shown here is derived from an EMBL/GenBank/DDBJ whole genome shotgun (WGS) entry which is preliminary data.</text>
</comment>
<dbReference type="PANTHER" id="PTHR31377:SF0">
    <property type="entry name" value="AGMATINE DEIMINASE-RELATED"/>
    <property type="match status" value="1"/>
</dbReference>
<dbReference type="InterPro" id="IPR017754">
    <property type="entry name" value="Agmatine_deiminase"/>
</dbReference>
<reference evidence="3 4" key="1">
    <citation type="submission" date="2018-02" db="EMBL/GenBank/DDBJ databases">
        <title>Genomic Encyclopedia of Archaeal and Bacterial Type Strains, Phase II (KMG-II): from individual species to whole genera.</title>
        <authorList>
            <person name="Goeker M."/>
        </authorList>
    </citation>
    <scope>NUCLEOTIDE SEQUENCE [LARGE SCALE GENOMIC DNA]</scope>
    <source>
        <strain evidence="3 4">DSM 3808</strain>
    </source>
</reference>
<keyword evidence="4" id="KW-1185">Reference proteome</keyword>
<sequence length="377" mass="42596">MARRIEGSTPKADGYRMPAEFEEQECIWILWPWRNDNYRLGAKPAQAAYVDVARAISEFEMVNMLVPPIQYENALARIAPINNGNINIIEMTNDDAWIRDTGPTFLVNDRGGIRAVDWGFNAYGGLVDGLYFPWHEDELIARKVCEIANVDTYKPKNTAVEEKDFILEGGSIHVDGEGTCIVTEMCLLHESRNPEMSKEQIEEKLKEYLNVEKVLWVKDGIDPYETNGHIDDVACFVRPGEVMCIYTDDEKHPFYKEAQAAYHFLSEQTDAKGRKLKVHKLCVTKEPCYLKDADTIDFSEGAIPRVEGEISIASYLNYLIVNGAVILPQYGDENDALAMEQVQTAFPERKVVGVYTPEIAYGGGNIHCITQQQPKAK</sequence>
<feature type="active site" description="Amidino-cysteine intermediate" evidence="2">
    <location>
        <position position="368"/>
    </location>
</feature>
<name>A0A2S6HYX6_9FIRM</name>
<evidence type="ECO:0000313" key="4">
    <source>
        <dbReference type="Proteomes" id="UP000237749"/>
    </source>
</evidence>
<dbReference type="GO" id="GO:0009446">
    <property type="term" value="P:putrescine biosynthetic process"/>
    <property type="evidence" value="ECO:0007669"/>
    <property type="project" value="InterPro"/>
</dbReference>
<organism evidence="3 4">
    <name type="scientific">Lacrimispora xylanisolvens</name>
    <dbReference type="NCBI Taxonomy" id="384636"/>
    <lineage>
        <taxon>Bacteria</taxon>
        <taxon>Bacillati</taxon>
        <taxon>Bacillota</taxon>
        <taxon>Clostridia</taxon>
        <taxon>Lachnospirales</taxon>
        <taxon>Lachnospiraceae</taxon>
        <taxon>Lacrimispora</taxon>
    </lineage>
</organism>
<protein>
    <recommendedName>
        <fullName evidence="2">Putative agmatine deiminase</fullName>
        <ecNumber evidence="2">3.5.3.12</ecNumber>
    </recommendedName>
    <alternativeName>
        <fullName evidence="2">Agmatine iminohydrolase</fullName>
    </alternativeName>
</protein>
<dbReference type="Gene3D" id="3.75.10.10">
    <property type="entry name" value="L-arginine/glycine Amidinotransferase, Chain A"/>
    <property type="match status" value="1"/>
</dbReference>
<proteinExistence type="inferred from homology"/>
<dbReference type="InterPro" id="IPR007466">
    <property type="entry name" value="Peptidyl-Arg-deiminase_porph"/>
</dbReference>
<dbReference type="NCBIfam" id="TIGR03380">
    <property type="entry name" value="agmatine_aguA"/>
    <property type="match status" value="1"/>
</dbReference>
<dbReference type="PANTHER" id="PTHR31377">
    <property type="entry name" value="AGMATINE DEIMINASE-RELATED"/>
    <property type="match status" value="1"/>
</dbReference>
<accession>A0A2S6HYX6</accession>
<keyword evidence="1 2" id="KW-0378">Hydrolase</keyword>